<evidence type="ECO:0000313" key="1">
    <source>
        <dbReference type="EMBL" id="GBH10518.1"/>
    </source>
</evidence>
<gene>
    <name evidence="1" type="ORF">KPSA1_03936</name>
</gene>
<reference evidence="1 2" key="1">
    <citation type="submission" date="2018-04" db="EMBL/GenBank/DDBJ databases">
        <title>Draft genome sequence of Pseudomonas syringae pv. actinidiae biovar 1 strains isolated from kiwifruit in Kagawa prefecture.</title>
        <authorList>
            <person name="Tabuchi M."/>
            <person name="Saito M."/>
            <person name="Fujiwara S."/>
            <person name="Sasa N."/>
            <person name="Akimitsu K."/>
            <person name="Gomi K."/>
            <person name="Konishi-Sugita S."/>
            <person name="Hamano K."/>
            <person name="Kataoka I."/>
        </authorList>
    </citation>
    <scope>NUCLEOTIDE SEQUENCE [LARGE SCALE GENOMIC DNA]</scope>
    <source>
        <strain evidence="1 2">MAFF212206</strain>
    </source>
</reference>
<name>A0A2V0QIP7_PSESF</name>
<evidence type="ECO:0000313" key="2">
    <source>
        <dbReference type="Proteomes" id="UP000247480"/>
    </source>
</evidence>
<dbReference type="AlphaFoldDB" id="A0A2V0QIP7"/>
<dbReference type="EMBL" id="BGJZ01000188">
    <property type="protein sequence ID" value="GBH10518.1"/>
    <property type="molecule type" value="Genomic_DNA"/>
</dbReference>
<organism evidence="1 2">
    <name type="scientific">Pseudomonas syringae pv. actinidiae</name>
    <dbReference type="NCBI Taxonomy" id="103796"/>
    <lineage>
        <taxon>Bacteria</taxon>
        <taxon>Pseudomonadati</taxon>
        <taxon>Pseudomonadota</taxon>
        <taxon>Gammaproteobacteria</taxon>
        <taxon>Pseudomonadales</taxon>
        <taxon>Pseudomonadaceae</taxon>
        <taxon>Pseudomonas</taxon>
        <taxon>Pseudomonas syringae</taxon>
    </lineage>
</organism>
<comment type="caution">
    <text evidence="1">The sequence shown here is derived from an EMBL/GenBank/DDBJ whole genome shotgun (WGS) entry which is preliminary data.</text>
</comment>
<sequence>MQSLSMPNIRAGSYYFSIVMVRCNRSVILLTQAQERPLATLQSAHDMNFIKVKKCLTRFLVYTVYSHACLPMRFFRARSMTGLNLTPLHCCHTIRQPRPCNLATAIDRFFEVWR</sequence>
<proteinExistence type="predicted"/>
<dbReference type="Proteomes" id="UP000247480">
    <property type="component" value="Unassembled WGS sequence"/>
</dbReference>
<protein>
    <submittedName>
        <fullName evidence="1">MFS family permease</fullName>
    </submittedName>
</protein>
<accession>A0A2V0QIP7</accession>